<gene>
    <name evidence="2" type="ORF">UFOVP421_21</name>
</gene>
<name>A0A6J5M4L0_9CAUD</name>
<dbReference type="InterPro" id="IPR010982">
    <property type="entry name" value="Lambda_DNA-bd_dom_sf"/>
</dbReference>
<reference evidence="2" key="1">
    <citation type="submission" date="2020-04" db="EMBL/GenBank/DDBJ databases">
        <authorList>
            <person name="Chiriac C."/>
            <person name="Salcher M."/>
            <person name="Ghai R."/>
            <person name="Kavagutti S V."/>
        </authorList>
    </citation>
    <scope>NUCLEOTIDE SEQUENCE</scope>
</reference>
<proteinExistence type="predicted"/>
<feature type="region of interest" description="Disordered" evidence="1">
    <location>
        <begin position="59"/>
        <end position="82"/>
    </location>
</feature>
<accession>A0A6J5M4L0</accession>
<dbReference type="GO" id="GO:0003677">
    <property type="term" value="F:DNA binding"/>
    <property type="evidence" value="ECO:0007669"/>
    <property type="project" value="InterPro"/>
</dbReference>
<dbReference type="InterPro" id="IPR059216">
    <property type="entry name" value="LeuA_carph_isopro_dom"/>
</dbReference>
<dbReference type="NCBIfam" id="NF046037">
    <property type="entry name" value="carphisopro"/>
    <property type="match status" value="1"/>
</dbReference>
<dbReference type="EMBL" id="LR796402">
    <property type="protein sequence ID" value="CAB4141915.1"/>
    <property type="molecule type" value="Genomic_DNA"/>
</dbReference>
<evidence type="ECO:0000256" key="1">
    <source>
        <dbReference type="SAM" id="MobiDB-lite"/>
    </source>
</evidence>
<sequence length="82" mass="9004">MTPFALINTLGGYRALAERVGRSPSRVHRWQDEGIPPSSWRDVLAAAQAQGLRISLDEIAALEPSPREKQRRGRRPASGEAA</sequence>
<organism evidence="2">
    <name type="scientific">uncultured Caudovirales phage</name>
    <dbReference type="NCBI Taxonomy" id="2100421"/>
    <lineage>
        <taxon>Viruses</taxon>
        <taxon>Duplodnaviria</taxon>
        <taxon>Heunggongvirae</taxon>
        <taxon>Uroviricota</taxon>
        <taxon>Caudoviricetes</taxon>
        <taxon>Peduoviridae</taxon>
        <taxon>Maltschvirus</taxon>
        <taxon>Maltschvirus maltsch</taxon>
    </lineage>
</organism>
<dbReference type="Gene3D" id="1.10.260.40">
    <property type="entry name" value="lambda repressor-like DNA-binding domains"/>
    <property type="match status" value="1"/>
</dbReference>
<protein>
    <submittedName>
        <fullName evidence="2">Uncharacterized protein</fullName>
    </submittedName>
</protein>
<evidence type="ECO:0000313" key="2">
    <source>
        <dbReference type="EMBL" id="CAB4141915.1"/>
    </source>
</evidence>